<name>A0A1X6NGL7_9APHY</name>
<dbReference type="GeneID" id="36321685"/>
<reference evidence="2 3" key="1">
    <citation type="submission" date="2017-04" db="EMBL/GenBank/DDBJ databases">
        <title>Genome Sequence of the Model Brown-Rot Fungus Postia placenta SB12.</title>
        <authorList>
            <consortium name="DOE Joint Genome Institute"/>
            <person name="Gaskell J."/>
            <person name="Kersten P."/>
            <person name="Larrondo L.F."/>
            <person name="Canessa P."/>
            <person name="Martinez D."/>
            <person name="Hibbett D."/>
            <person name="Schmoll M."/>
            <person name="Kubicek C.P."/>
            <person name="Martinez A.T."/>
            <person name="Yadav J."/>
            <person name="Master E."/>
            <person name="Magnuson J.K."/>
            <person name="James T."/>
            <person name="Yaver D."/>
            <person name="Berka R."/>
            <person name="Labutti K."/>
            <person name="Lipzen A."/>
            <person name="Aerts A."/>
            <person name="Barry K."/>
            <person name="Henrissat B."/>
            <person name="Blanchette R."/>
            <person name="Grigoriev I."/>
            <person name="Cullen D."/>
        </authorList>
    </citation>
    <scope>NUCLEOTIDE SEQUENCE [LARGE SCALE GENOMIC DNA]</scope>
    <source>
        <strain evidence="2 3">MAD-698-R-SB12</strain>
    </source>
</reference>
<evidence type="ECO:0000313" key="3">
    <source>
        <dbReference type="Proteomes" id="UP000194127"/>
    </source>
</evidence>
<keyword evidence="3" id="KW-1185">Reference proteome</keyword>
<feature type="compositionally biased region" description="Low complexity" evidence="1">
    <location>
        <begin position="125"/>
        <end position="139"/>
    </location>
</feature>
<evidence type="ECO:0000313" key="2">
    <source>
        <dbReference type="EMBL" id="OSX67493.1"/>
    </source>
</evidence>
<dbReference type="Proteomes" id="UP000194127">
    <property type="component" value="Unassembled WGS sequence"/>
</dbReference>
<protein>
    <submittedName>
        <fullName evidence="2">Uncharacterized protein</fullName>
    </submittedName>
</protein>
<feature type="compositionally biased region" description="Acidic residues" evidence="1">
    <location>
        <begin position="110"/>
        <end position="120"/>
    </location>
</feature>
<feature type="compositionally biased region" description="Acidic residues" evidence="1">
    <location>
        <begin position="27"/>
        <end position="42"/>
    </location>
</feature>
<feature type="region of interest" description="Disordered" evidence="1">
    <location>
        <begin position="23"/>
        <end position="84"/>
    </location>
</feature>
<sequence length="229" mass="25995">MSIHDKDYLQDILDGMTLSQQARAIGQDDEEDATQVGLEEDNYCISRYNKKRDHDDEDYEPGSSPPDSSQPNSAQPDASHAIEPPPYELEAYRTRSYSRLLSDVPTEPIADLEDDEDEDGTYIPSPTSSASEGSHTSTSDFETGVESASTFPGDKLNGKRLWLFSQLLREVDPARHMEVKELVRNLWHLSRKDATKMYNFWANPKPEGSCLFNKLGYVKRVAKEEWDEL</sequence>
<dbReference type="OrthoDB" id="10277109at2759"/>
<dbReference type="AlphaFoldDB" id="A0A1X6NGL7"/>
<dbReference type="EMBL" id="KZ110591">
    <property type="protein sequence ID" value="OSX67493.1"/>
    <property type="molecule type" value="Genomic_DNA"/>
</dbReference>
<evidence type="ECO:0000256" key="1">
    <source>
        <dbReference type="SAM" id="MobiDB-lite"/>
    </source>
</evidence>
<gene>
    <name evidence="2" type="ORF">POSPLADRAFT_1030524</name>
</gene>
<accession>A0A1X6NGL7</accession>
<feature type="compositionally biased region" description="Polar residues" evidence="1">
    <location>
        <begin position="65"/>
        <end position="76"/>
    </location>
</feature>
<organism evidence="2 3">
    <name type="scientific">Postia placenta MAD-698-R-SB12</name>
    <dbReference type="NCBI Taxonomy" id="670580"/>
    <lineage>
        <taxon>Eukaryota</taxon>
        <taxon>Fungi</taxon>
        <taxon>Dikarya</taxon>
        <taxon>Basidiomycota</taxon>
        <taxon>Agaricomycotina</taxon>
        <taxon>Agaricomycetes</taxon>
        <taxon>Polyporales</taxon>
        <taxon>Adustoporiaceae</taxon>
        <taxon>Rhodonia</taxon>
    </lineage>
</organism>
<dbReference type="RefSeq" id="XP_024344287.1">
    <property type="nucleotide sequence ID" value="XM_024476734.1"/>
</dbReference>
<proteinExistence type="predicted"/>
<feature type="region of interest" description="Disordered" evidence="1">
    <location>
        <begin position="104"/>
        <end position="150"/>
    </location>
</feature>